<evidence type="ECO:0000313" key="1">
    <source>
        <dbReference type="EMBL" id="KIK20799.1"/>
    </source>
</evidence>
<name>A0A0C9Z3K3_9AGAM</name>
<keyword evidence="2" id="KW-1185">Reference proteome</keyword>
<dbReference type="AlphaFoldDB" id="A0A0C9Z3K3"/>
<dbReference type="HOGENOM" id="CLU_2997375_0_0_1"/>
<sequence>MHTRTCKTSPSRQGPWYITRFHVRCDEVEKWNAIVHEKQSKSHEVEEESVMFVENAL</sequence>
<dbReference type="Proteomes" id="UP000054018">
    <property type="component" value="Unassembled WGS sequence"/>
</dbReference>
<dbReference type="EMBL" id="KN833759">
    <property type="protein sequence ID" value="KIK20799.1"/>
    <property type="molecule type" value="Genomic_DNA"/>
</dbReference>
<reference evidence="2" key="2">
    <citation type="submission" date="2015-01" db="EMBL/GenBank/DDBJ databases">
        <title>Evolutionary Origins and Diversification of the Mycorrhizal Mutualists.</title>
        <authorList>
            <consortium name="DOE Joint Genome Institute"/>
            <consortium name="Mycorrhizal Genomics Consortium"/>
            <person name="Kohler A."/>
            <person name="Kuo A."/>
            <person name="Nagy L.G."/>
            <person name="Floudas D."/>
            <person name="Copeland A."/>
            <person name="Barry K.W."/>
            <person name="Cichocki N."/>
            <person name="Veneault-Fourrey C."/>
            <person name="LaButti K."/>
            <person name="Lindquist E.A."/>
            <person name="Lipzen A."/>
            <person name="Lundell T."/>
            <person name="Morin E."/>
            <person name="Murat C."/>
            <person name="Riley R."/>
            <person name="Ohm R."/>
            <person name="Sun H."/>
            <person name="Tunlid A."/>
            <person name="Henrissat B."/>
            <person name="Grigoriev I.V."/>
            <person name="Hibbett D.S."/>
            <person name="Martin F."/>
        </authorList>
    </citation>
    <scope>NUCLEOTIDE SEQUENCE [LARGE SCALE GENOMIC DNA]</scope>
    <source>
        <strain evidence="2">441</strain>
    </source>
</reference>
<evidence type="ECO:0000313" key="2">
    <source>
        <dbReference type="Proteomes" id="UP000054018"/>
    </source>
</evidence>
<reference evidence="1 2" key="1">
    <citation type="submission" date="2014-04" db="EMBL/GenBank/DDBJ databases">
        <authorList>
            <consortium name="DOE Joint Genome Institute"/>
            <person name="Kuo A."/>
            <person name="Kohler A."/>
            <person name="Costa M.D."/>
            <person name="Nagy L.G."/>
            <person name="Floudas D."/>
            <person name="Copeland A."/>
            <person name="Barry K.W."/>
            <person name="Cichocki N."/>
            <person name="Veneault-Fourrey C."/>
            <person name="LaButti K."/>
            <person name="Lindquist E.A."/>
            <person name="Lipzen A."/>
            <person name="Lundell T."/>
            <person name="Morin E."/>
            <person name="Murat C."/>
            <person name="Sun H."/>
            <person name="Tunlid A."/>
            <person name="Henrissat B."/>
            <person name="Grigoriev I.V."/>
            <person name="Hibbett D.S."/>
            <person name="Martin F."/>
            <person name="Nordberg H.P."/>
            <person name="Cantor M.N."/>
            <person name="Hua S.X."/>
        </authorList>
    </citation>
    <scope>NUCLEOTIDE SEQUENCE [LARGE SCALE GENOMIC DNA]</scope>
    <source>
        <strain evidence="1 2">441</strain>
    </source>
</reference>
<organism evidence="1 2">
    <name type="scientific">Pisolithus microcarpus 441</name>
    <dbReference type="NCBI Taxonomy" id="765257"/>
    <lineage>
        <taxon>Eukaryota</taxon>
        <taxon>Fungi</taxon>
        <taxon>Dikarya</taxon>
        <taxon>Basidiomycota</taxon>
        <taxon>Agaricomycotina</taxon>
        <taxon>Agaricomycetes</taxon>
        <taxon>Agaricomycetidae</taxon>
        <taxon>Boletales</taxon>
        <taxon>Sclerodermatineae</taxon>
        <taxon>Pisolithaceae</taxon>
        <taxon>Pisolithus</taxon>
    </lineage>
</organism>
<proteinExistence type="predicted"/>
<gene>
    <name evidence="1" type="ORF">PISMIDRAFT_681992</name>
</gene>
<protein>
    <submittedName>
        <fullName evidence="1">Uncharacterized protein</fullName>
    </submittedName>
</protein>
<accession>A0A0C9Z3K3</accession>